<feature type="compositionally biased region" description="Basic and acidic residues" evidence="7">
    <location>
        <begin position="1"/>
        <end position="18"/>
    </location>
</feature>
<dbReference type="GO" id="GO:0051607">
    <property type="term" value="P:defense response to virus"/>
    <property type="evidence" value="ECO:0007669"/>
    <property type="project" value="UniProtKB-KW"/>
</dbReference>
<comment type="function">
    <text evidence="1">This subunit may be involved in monitoring complementarity of crRNA and target RNA.</text>
</comment>
<name>Q02AM5_SOLUE</name>
<protein>
    <recommendedName>
        <fullName evidence="3">CRISPR system Cms protein Csm2</fullName>
    </recommendedName>
    <alternativeName>
        <fullName evidence="6">CRISPR type III A-associated protein Csm2</fullName>
    </alternativeName>
</protein>
<dbReference type="EMBL" id="CP000473">
    <property type="protein sequence ID" value="ABJ81891.1"/>
    <property type="molecule type" value="Genomic_DNA"/>
</dbReference>
<evidence type="ECO:0000313" key="8">
    <source>
        <dbReference type="EMBL" id="ABJ81891.1"/>
    </source>
</evidence>
<organism evidence="8">
    <name type="scientific">Solibacter usitatus (strain Ellin6076)</name>
    <dbReference type="NCBI Taxonomy" id="234267"/>
    <lineage>
        <taxon>Bacteria</taxon>
        <taxon>Pseudomonadati</taxon>
        <taxon>Acidobacteriota</taxon>
        <taxon>Terriglobia</taxon>
        <taxon>Bryobacterales</taxon>
        <taxon>Solibacteraceae</taxon>
        <taxon>Candidatus Solibacter</taxon>
    </lineage>
</organism>
<comment type="similarity">
    <text evidence="2">Belongs to the CRISPR-associated Csm2 family.</text>
</comment>
<keyword evidence="4" id="KW-0694">RNA-binding</keyword>
<evidence type="ECO:0000256" key="2">
    <source>
        <dbReference type="ARBA" id="ARBA00006896"/>
    </source>
</evidence>
<proteinExistence type="inferred from homology"/>
<evidence type="ECO:0000256" key="7">
    <source>
        <dbReference type="SAM" id="MobiDB-lite"/>
    </source>
</evidence>
<keyword evidence="5" id="KW-0051">Antiviral defense</keyword>
<accession>Q02AM5</accession>
<evidence type="ECO:0000256" key="6">
    <source>
        <dbReference type="ARBA" id="ARBA00031723"/>
    </source>
</evidence>
<dbReference type="HOGENOM" id="CLU_1509622_0_0_0"/>
<dbReference type="AlphaFoldDB" id="Q02AM5"/>
<dbReference type="eggNOG" id="COG1421">
    <property type="taxonomic scope" value="Bacteria"/>
</dbReference>
<dbReference type="Pfam" id="PF03750">
    <property type="entry name" value="Csm2_III-A"/>
    <property type="match status" value="1"/>
</dbReference>
<dbReference type="GO" id="GO:0003723">
    <property type="term" value="F:RNA binding"/>
    <property type="evidence" value="ECO:0007669"/>
    <property type="project" value="UniProtKB-KW"/>
</dbReference>
<dbReference type="NCBIfam" id="TIGR01870">
    <property type="entry name" value="cas_TM1810_Csm2"/>
    <property type="match status" value="1"/>
</dbReference>
<reference evidence="8" key="1">
    <citation type="submission" date="2006-10" db="EMBL/GenBank/DDBJ databases">
        <title>Complete sequence of Solibacter usitatus Ellin6076.</title>
        <authorList>
            <consortium name="US DOE Joint Genome Institute"/>
            <person name="Copeland A."/>
            <person name="Lucas S."/>
            <person name="Lapidus A."/>
            <person name="Barry K."/>
            <person name="Detter J.C."/>
            <person name="Glavina del Rio T."/>
            <person name="Hammon N."/>
            <person name="Israni S."/>
            <person name="Dalin E."/>
            <person name="Tice H."/>
            <person name="Pitluck S."/>
            <person name="Thompson L.S."/>
            <person name="Brettin T."/>
            <person name="Bruce D."/>
            <person name="Han C."/>
            <person name="Tapia R."/>
            <person name="Gilna P."/>
            <person name="Schmutz J."/>
            <person name="Larimer F."/>
            <person name="Land M."/>
            <person name="Hauser L."/>
            <person name="Kyrpides N."/>
            <person name="Mikhailova N."/>
            <person name="Janssen P.H."/>
            <person name="Kuske C.R."/>
            <person name="Richardson P."/>
        </authorList>
    </citation>
    <scope>NUCLEOTIDE SEQUENCE</scope>
    <source>
        <strain evidence="8">Ellin6076</strain>
    </source>
</reference>
<evidence type="ECO:0000256" key="4">
    <source>
        <dbReference type="ARBA" id="ARBA00022884"/>
    </source>
</evidence>
<sequence>MAQEQEQRKESRPPREGRGPQGGSPQGGPPRGGPPRGDRGGERGGERGGDRGGDRRGFDRGRPEGPPEIELEKLINDSLYLDNQAHAIVSRMRDMDSGTKSQLRRLYSSVRRAVRAPEGERQHEFVMLRARLAYTIARHGLRSLDQLEKLLLQVTRRNDIKGYERFKDLFEAIVAYNE</sequence>
<feature type="region of interest" description="Disordered" evidence="7">
    <location>
        <begin position="1"/>
        <end position="68"/>
    </location>
</feature>
<dbReference type="InParanoid" id="Q02AM5"/>
<dbReference type="STRING" id="234267.Acid_0892"/>
<evidence type="ECO:0000256" key="3">
    <source>
        <dbReference type="ARBA" id="ARBA00016118"/>
    </source>
</evidence>
<dbReference type="KEGG" id="sus:Acid_0892"/>
<dbReference type="OrthoDB" id="1862673at2"/>
<evidence type="ECO:0000256" key="1">
    <source>
        <dbReference type="ARBA" id="ARBA00003640"/>
    </source>
</evidence>
<evidence type="ECO:0000256" key="5">
    <source>
        <dbReference type="ARBA" id="ARBA00023118"/>
    </source>
</evidence>
<dbReference type="InterPro" id="IPR010149">
    <property type="entry name" value="CRISPR-assoc_prot_Csm2_III-A"/>
</dbReference>
<feature type="compositionally biased region" description="Basic and acidic residues" evidence="7">
    <location>
        <begin position="36"/>
        <end position="68"/>
    </location>
</feature>
<gene>
    <name evidence="8" type="ordered locus">Acid_0892</name>
</gene>